<dbReference type="EMBL" id="VLLG01000005">
    <property type="protein sequence ID" value="TWI83994.1"/>
    <property type="molecule type" value="Genomic_DNA"/>
</dbReference>
<organism evidence="1 2">
    <name type="scientific">Chitinophaga japonensis</name>
    <name type="common">Flexibacter japonensis</name>
    <dbReference type="NCBI Taxonomy" id="104662"/>
    <lineage>
        <taxon>Bacteria</taxon>
        <taxon>Pseudomonadati</taxon>
        <taxon>Bacteroidota</taxon>
        <taxon>Chitinophagia</taxon>
        <taxon>Chitinophagales</taxon>
        <taxon>Chitinophagaceae</taxon>
        <taxon>Chitinophaga</taxon>
    </lineage>
</organism>
<keyword evidence="2" id="KW-1185">Reference proteome</keyword>
<evidence type="ECO:0000313" key="2">
    <source>
        <dbReference type="Proteomes" id="UP000316778"/>
    </source>
</evidence>
<evidence type="ECO:0000313" key="1">
    <source>
        <dbReference type="EMBL" id="TWI83994.1"/>
    </source>
</evidence>
<sequence length="232" mass="25942">MKASIFLAAALAGGLITGLAGEARAQRARVHVGVGAHFGGPRYYYHPPVRYYRAYPRPFYPYYYPFGMRVSVLPYGFVTLGTAWGPYFYYDGVFYRSRGDSERKQEYEVAEPPIGADVPSLPSGAREVVIDGNTYYEYKGTYYQEVIRQNERRYAIVGKNGQLAIGGEDNNPVPGSEPAVPGEIITDLPQDCHEVEINGQVLYVSPDGMYYEEVRQGDTITGYRVVGKQRAD</sequence>
<protein>
    <recommendedName>
        <fullName evidence="3">WG repeat protein</fullName>
    </recommendedName>
</protein>
<name>A0A562SSJ3_CHIJA</name>
<proteinExistence type="predicted"/>
<evidence type="ECO:0008006" key="3">
    <source>
        <dbReference type="Google" id="ProtNLM"/>
    </source>
</evidence>
<comment type="caution">
    <text evidence="1">The sequence shown here is derived from an EMBL/GenBank/DDBJ whole genome shotgun (WGS) entry which is preliminary data.</text>
</comment>
<gene>
    <name evidence="1" type="ORF">LX66_4355</name>
</gene>
<dbReference type="Pfam" id="PF20125">
    <property type="entry name" value="DUF6515"/>
    <property type="match status" value="1"/>
</dbReference>
<accession>A0A562SSJ3</accession>
<dbReference type="InterPro" id="IPR045398">
    <property type="entry name" value="DUF6515"/>
</dbReference>
<dbReference type="AlphaFoldDB" id="A0A562SSJ3"/>
<dbReference type="RefSeq" id="WP_145717467.1">
    <property type="nucleotide sequence ID" value="NZ_BAAAFY010000002.1"/>
</dbReference>
<reference evidence="1 2" key="1">
    <citation type="journal article" date="2013" name="Stand. Genomic Sci.">
        <title>Genomic Encyclopedia of Type Strains, Phase I: The one thousand microbial genomes (KMG-I) project.</title>
        <authorList>
            <person name="Kyrpides N.C."/>
            <person name="Woyke T."/>
            <person name="Eisen J.A."/>
            <person name="Garrity G."/>
            <person name="Lilburn T.G."/>
            <person name="Beck B.J."/>
            <person name="Whitman W.B."/>
            <person name="Hugenholtz P."/>
            <person name="Klenk H.P."/>
        </authorList>
    </citation>
    <scope>NUCLEOTIDE SEQUENCE [LARGE SCALE GENOMIC DNA]</scope>
    <source>
        <strain evidence="1 2">DSM 13484</strain>
    </source>
</reference>
<dbReference type="Proteomes" id="UP000316778">
    <property type="component" value="Unassembled WGS sequence"/>
</dbReference>
<dbReference type="OrthoDB" id="660033at2"/>